<reference evidence="2" key="1">
    <citation type="submission" date="2021-02" db="EMBL/GenBank/DDBJ databases">
        <authorList>
            <person name="Dougan E. K."/>
            <person name="Rhodes N."/>
            <person name="Thang M."/>
            <person name="Chan C."/>
        </authorList>
    </citation>
    <scope>NUCLEOTIDE SEQUENCE</scope>
</reference>
<protein>
    <submittedName>
        <fullName evidence="2">Uncharacterized protein</fullName>
    </submittedName>
</protein>
<evidence type="ECO:0000313" key="3">
    <source>
        <dbReference type="Proteomes" id="UP000604046"/>
    </source>
</evidence>
<dbReference type="SUPFAM" id="SSF48452">
    <property type="entry name" value="TPR-like"/>
    <property type="match status" value="1"/>
</dbReference>
<dbReference type="InterPro" id="IPR011990">
    <property type="entry name" value="TPR-like_helical_dom_sf"/>
</dbReference>
<organism evidence="2 3">
    <name type="scientific">Symbiodinium natans</name>
    <dbReference type="NCBI Taxonomy" id="878477"/>
    <lineage>
        <taxon>Eukaryota</taxon>
        <taxon>Sar</taxon>
        <taxon>Alveolata</taxon>
        <taxon>Dinophyceae</taxon>
        <taxon>Suessiales</taxon>
        <taxon>Symbiodiniaceae</taxon>
        <taxon>Symbiodinium</taxon>
    </lineage>
</organism>
<accession>A0A812TMG9</accession>
<dbReference type="AlphaFoldDB" id="A0A812TMG9"/>
<sequence length="194" mass="21101">MGKGNAGVGELSNKVKAMRSSGPTQEQAATMIALARAELKEGQYDEATEVAKEALRLLRDLGVGALIQPGDFKGQAAKPKMLTPQEARDRERNLRPVREKMLLFREIGVPEEEIQAMIEAMQAGPYEGDTDLVKAAEAHCQHGHYSKALEAATKAVDSFKAASDKAGVPKSFLSSAIRVAWQWAETARESDQYS</sequence>
<name>A0A812TMG9_9DINO</name>
<dbReference type="EMBL" id="CAJNDS010002569">
    <property type="protein sequence ID" value="CAE7529367.1"/>
    <property type="molecule type" value="Genomic_DNA"/>
</dbReference>
<dbReference type="Gene3D" id="1.25.40.10">
    <property type="entry name" value="Tetratricopeptide repeat domain"/>
    <property type="match status" value="1"/>
</dbReference>
<evidence type="ECO:0000256" key="1">
    <source>
        <dbReference type="SAM" id="MobiDB-lite"/>
    </source>
</evidence>
<keyword evidence="3" id="KW-1185">Reference proteome</keyword>
<comment type="caution">
    <text evidence="2">The sequence shown here is derived from an EMBL/GenBank/DDBJ whole genome shotgun (WGS) entry which is preliminary data.</text>
</comment>
<evidence type="ECO:0000313" key="2">
    <source>
        <dbReference type="EMBL" id="CAE7529367.1"/>
    </source>
</evidence>
<proteinExistence type="predicted"/>
<dbReference type="Proteomes" id="UP000604046">
    <property type="component" value="Unassembled WGS sequence"/>
</dbReference>
<feature type="region of interest" description="Disordered" evidence="1">
    <location>
        <begin position="1"/>
        <end position="25"/>
    </location>
</feature>
<gene>
    <name evidence="2" type="ORF">SNAT2548_LOCUS29644</name>
</gene>